<evidence type="ECO:0000313" key="3">
    <source>
        <dbReference type="EMBL" id="MBH0238576.1"/>
    </source>
</evidence>
<dbReference type="RefSeq" id="WP_197311639.1">
    <property type="nucleotide sequence ID" value="NZ_JADZLT010000050.1"/>
</dbReference>
<evidence type="ECO:0000313" key="4">
    <source>
        <dbReference type="Proteomes" id="UP000631694"/>
    </source>
</evidence>
<keyword evidence="1" id="KW-1133">Transmembrane helix</keyword>
<feature type="signal peptide" evidence="2">
    <location>
        <begin position="1"/>
        <end position="24"/>
    </location>
</feature>
<feature type="chain" id="PRO_5036814524" description="VWFA domain-containing protein" evidence="2">
    <location>
        <begin position="25"/>
        <end position="919"/>
    </location>
</feature>
<dbReference type="EMBL" id="JADZLT010000050">
    <property type="protein sequence ID" value="MBH0238576.1"/>
    <property type="molecule type" value="Genomic_DNA"/>
</dbReference>
<keyword evidence="2" id="KW-0732">Signal</keyword>
<sequence>MRGRAAPLVARLALLLLALVAAFAPDPAAARKRLVGIVFDDSGSMDGRFHLAAFGAQVLASSLSPEDRLFSIRLSEFEAAIEANPALRDRLAAAATYPIPLAPTITALAGNLVEERPLPGPAAQQALVDAIRDGWTAPPSTDTPFEPLELMLQRLAAETGPEDEAFLIVLTDGKIERGTRFRGPDLPRAPDLARLFAHYRTAMRGRLRADYVLISPAGNASRAFLETVNQQAVAATLLGTFNGTANEGLRVVTDTAGLVDAMLDVIARVSSTDRSDRSDFARIDGARILVDSPFSLHRLTVVVDGPADARLPAVAGTSFSGAAPIEIGSRMAADDVRRNWRSPARAARTSRFAFDPALPPGTVTVDFDRPVGANTLLLFDTQARIELGVVDTGGAPVAPRADGVVEVVAGGAYRIAALLYDRDPAAPRGARRVPFAELPASTAFRGRIEGAAPMPLAFARDDGGDRALAPFGTTVPGRMAALAEFSLPGFVIKTARPLVIEVVPPAAGLAMTIEPAPDCTACRGGDLVDDGRDPAGERRLGTLVIRRSDGGPLGEVRLVPESLPDGLALVPEDRGAVDGPFPLGPGDERRLAIVRRPFTGPPPRGDASLELRLEAVAPLRGSAKVAGSFRVDRSGLSLVYAGVDGAGALSDPAPDDVGTQAAAAAPAVLDLDALSRGIALVFEVRGLFPGERLEAGDVVVPEPGWLAATVVVRPDGRSVAATVSSARCACVLGLLQVFGRLPTGIDAVLAPGGPESARATAPVRAAIDLRTAALDCLLRLLLALAALYALVVGFFVATAYRFPKTAFAEIDRPGPSSGLPARRELRAEPAPRGAARWHYPLIFRHAHQRRDVEGLVIEARPNGATLILADSEPDIQMLGKGRTVGDVRREQPRLATLPVAWGEPFMRPRVFRSLQLRRE</sequence>
<evidence type="ECO:0000256" key="2">
    <source>
        <dbReference type="SAM" id="SignalP"/>
    </source>
</evidence>
<organism evidence="3 4">
    <name type="scientific">Methylobrevis albus</name>
    <dbReference type="NCBI Taxonomy" id="2793297"/>
    <lineage>
        <taxon>Bacteria</taxon>
        <taxon>Pseudomonadati</taxon>
        <taxon>Pseudomonadota</taxon>
        <taxon>Alphaproteobacteria</taxon>
        <taxon>Hyphomicrobiales</taxon>
        <taxon>Pleomorphomonadaceae</taxon>
        <taxon>Methylobrevis</taxon>
    </lineage>
</organism>
<proteinExistence type="predicted"/>
<reference evidence="3" key="1">
    <citation type="submission" date="2020-12" db="EMBL/GenBank/DDBJ databases">
        <title>Methylobrevis albus sp. nov., isolated from fresh water lack sediment.</title>
        <authorList>
            <person name="Zou Q."/>
        </authorList>
    </citation>
    <scope>NUCLEOTIDE SEQUENCE</scope>
    <source>
        <strain evidence="3">L22</strain>
    </source>
</reference>
<feature type="transmembrane region" description="Helical" evidence="1">
    <location>
        <begin position="780"/>
        <end position="802"/>
    </location>
</feature>
<comment type="caution">
    <text evidence="3">The sequence shown here is derived from an EMBL/GenBank/DDBJ whole genome shotgun (WGS) entry which is preliminary data.</text>
</comment>
<keyword evidence="1" id="KW-0472">Membrane</keyword>
<keyword evidence="4" id="KW-1185">Reference proteome</keyword>
<accession>A0A931I3G4</accession>
<keyword evidence="1" id="KW-0812">Transmembrane</keyword>
<protein>
    <recommendedName>
        <fullName evidence="5">VWFA domain-containing protein</fullName>
    </recommendedName>
</protein>
<gene>
    <name evidence="3" type="ORF">I5731_12140</name>
</gene>
<name>A0A931I3G4_9HYPH</name>
<evidence type="ECO:0008006" key="5">
    <source>
        <dbReference type="Google" id="ProtNLM"/>
    </source>
</evidence>
<evidence type="ECO:0000256" key="1">
    <source>
        <dbReference type="SAM" id="Phobius"/>
    </source>
</evidence>
<dbReference type="AlphaFoldDB" id="A0A931I3G4"/>
<dbReference type="Proteomes" id="UP000631694">
    <property type="component" value="Unassembled WGS sequence"/>
</dbReference>